<evidence type="ECO:0000256" key="2">
    <source>
        <dbReference type="ARBA" id="ARBA00009773"/>
    </source>
</evidence>
<evidence type="ECO:0000256" key="5">
    <source>
        <dbReference type="ARBA" id="ARBA00022692"/>
    </source>
</evidence>
<keyword evidence="11" id="KW-1185">Reference proteome</keyword>
<evidence type="ECO:0000256" key="3">
    <source>
        <dbReference type="ARBA" id="ARBA00022448"/>
    </source>
</evidence>
<gene>
    <name evidence="10" type="ORF">Rai3103_10850</name>
</gene>
<dbReference type="Proteomes" id="UP000386847">
    <property type="component" value="Chromosome"/>
</dbReference>
<dbReference type="PANTHER" id="PTHR21716">
    <property type="entry name" value="TRANSMEMBRANE PROTEIN"/>
    <property type="match status" value="1"/>
</dbReference>
<dbReference type="RefSeq" id="WP_153572622.1">
    <property type="nucleotide sequence ID" value="NZ_CP045725.1"/>
</dbReference>
<proteinExistence type="inferred from homology"/>
<protein>
    <submittedName>
        <fullName evidence="10">AI-2E family transporter</fullName>
    </submittedName>
</protein>
<evidence type="ECO:0000256" key="6">
    <source>
        <dbReference type="ARBA" id="ARBA00022989"/>
    </source>
</evidence>
<evidence type="ECO:0000256" key="7">
    <source>
        <dbReference type="ARBA" id="ARBA00023136"/>
    </source>
</evidence>
<accession>A0A5Q2FG47</accession>
<dbReference type="EMBL" id="CP045725">
    <property type="protein sequence ID" value="QGF24093.1"/>
    <property type="molecule type" value="Genomic_DNA"/>
</dbReference>
<dbReference type="GO" id="GO:0005886">
    <property type="term" value="C:plasma membrane"/>
    <property type="evidence" value="ECO:0007669"/>
    <property type="project" value="UniProtKB-SubCell"/>
</dbReference>
<evidence type="ECO:0000313" key="11">
    <source>
        <dbReference type="Proteomes" id="UP000386847"/>
    </source>
</evidence>
<evidence type="ECO:0000256" key="1">
    <source>
        <dbReference type="ARBA" id="ARBA00004651"/>
    </source>
</evidence>
<feature type="transmembrane region" description="Helical" evidence="9">
    <location>
        <begin position="313"/>
        <end position="329"/>
    </location>
</feature>
<sequence>MTAQDVGPRAADAASQGQRRDGIPPLAAPEIAERSLGSAESVPPPIRVAASWTWRMLLIGVGIVALGYVLRYFSGLTVPLAVAVLLAALLTPPKSWMVRHGVNRALAAGLSLVVGLVIVLGVLSGIILQVVAQAPTLVSSSQGGIVKLIAWLSDGPLQLAPDQVQSALGQLASQVPDKLQSWSGQILGVAAGLGSSVASFFAGAFTALFALFFFLYSGRFLWASCLRIVPKRARPAVDRGATLGWKALMDYVRSTVLVAFVDALGILIGALALQVPMAGAIGALTFLAAFVPIVGAVVAGTIGVLIALVTKGWVAALILLGVVILVQQLEGNVLAPLLLGKAVSLHPLAILLGITIGVTLGGIAGAVVAVPVVAFIKVFSDSLSARDWLRLAPAGDLRLTYDDVVASNALGDGTAETLHMQLDPTRPTTADLDLRRRRRGKA</sequence>
<feature type="transmembrane region" description="Helical" evidence="9">
    <location>
        <begin position="256"/>
        <end position="275"/>
    </location>
</feature>
<feature type="region of interest" description="Disordered" evidence="8">
    <location>
        <begin position="1"/>
        <end position="24"/>
    </location>
</feature>
<comment type="similarity">
    <text evidence="2">Belongs to the autoinducer-2 exporter (AI-2E) (TC 2.A.86) family.</text>
</comment>
<keyword evidence="6 9" id="KW-1133">Transmembrane helix</keyword>
<organism evidence="10 11">
    <name type="scientific">Raineyella fluvialis</name>
    <dbReference type="NCBI Taxonomy" id="2662261"/>
    <lineage>
        <taxon>Bacteria</taxon>
        <taxon>Bacillati</taxon>
        <taxon>Actinomycetota</taxon>
        <taxon>Actinomycetes</taxon>
        <taxon>Propionibacteriales</taxon>
        <taxon>Propionibacteriaceae</taxon>
        <taxon>Raineyella</taxon>
    </lineage>
</organism>
<comment type="subcellular location">
    <subcellularLocation>
        <location evidence="1">Cell membrane</location>
        <topology evidence="1">Multi-pass membrane protein</topology>
    </subcellularLocation>
</comment>
<keyword evidence="7 9" id="KW-0472">Membrane</keyword>
<dbReference type="GO" id="GO:0055085">
    <property type="term" value="P:transmembrane transport"/>
    <property type="evidence" value="ECO:0007669"/>
    <property type="project" value="TreeGrafter"/>
</dbReference>
<evidence type="ECO:0000256" key="9">
    <source>
        <dbReference type="SAM" id="Phobius"/>
    </source>
</evidence>
<keyword evidence="4" id="KW-1003">Cell membrane</keyword>
<keyword evidence="3" id="KW-0813">Transport</keyword>
<dbReference type="InterPro" id="IPR002549">
    <property type="entry name" value="AI-2E-like"/>
</dbReference>
<name>A0A5Q2FG47_9ACTN</name>
<feature type="transmembrane region" description="Helical" evidence="9">
    <location>
        <begin position="349"/>
        <end position="376"/>
    </location>
</feature>
<dbReference type="PANTHER" id="PTHR21716:SF53">
    <property type="entry name" value="PERMEASE PERM-RELATED"/>
    <property type="match status" value="1"/>
</dbReference>
<evidence type="ECO:0000256" key="8">
    <source>
        <dbReference type="SAM" id="MobiDB-lite"/>
    </source>
</evidence>
<feature type="transmembrane region" description="Helical" evidence="9">
    <location>
        <begin position="281"/>
        <end position="306"/>
    </location>
</feature>
<evidence type="ECO:0000313" key="10">
    <source>
        <dbReference type="EMBL" id="QGF24093.1"/>
    </source>
</evidence>
<dbReference type="AlphaFoldDB" id="A0A5Q2FG47"/>
<feature type="transmembrane region" description="Helical" evidence="9">
    <location>
        <begin position="76"/>
        <end position="93"/>
    </location>
</feature>
<dbReference type="KEGG" id="rain:Rai3103_10850"/>
<feature type="transmembrane region" description="Helical" evidence="9">
    <location>
        <begin position="105"/>
        <end position="132"/>
    </location>
</feature>
<keyword evidence="5 9" id="KW-0812">Transmembrane</keyword>
<reference evidence="10 11" key="1">
    <citation type="submission" date="2019-10" db="EMBL/GenBank/DDBJ databases">
        <title>Genomic analysis of Raineyella sp. CBA3103.</title>
        <authorList>
            <person name="Roh S.W."/>
        </authorList>
    </citation>
    <scope>NUCLEOTIDE SEQUENCE [LARGE SCALE GENOMIC DNA]</scope>
    <source>
        <strain evidence="10 11">CBA3103</strain>
    </source>
</reference>
<feature type="transmembrane region" description="Helical" evidence="9">
    <location>
        <begin position="197"/>
        <end position="222"/>
    </location>
</feature>
<evidence type="ECO:0000256" key="4">
    <source>
        <dbReference type="ARBA" id="ARBA00022475"/>
    </source>
</evidence>
<dbReference type="Pfam" id="PF01594">
    <property type="entry name" value="AI-2E_transport"/>
    <property type="match status" value="1"/>
</dbReference>